<gene>
    <name evidence="18" type="ORF">SAMN05444274_102250</name>
</gene>
<protein>
    <recommendedName>
        <fullName evidence="2 15">ATP-dependent DNA helicase RecG</fullName>
        <ecNumber evidence="13 15">5.6.2.4</ecNumber>
    </recommendedName>
</protein>
<evidence type="ECO:0000256" key="8">
    <source>
        <dbReference type="ARBA" id="ARBA00023125"/>
    </source>
</evidence>
<keyword evidence="4 15" id="KW-0227">DNA damage</keyword>
<evidence type="ECO:0000256" key="6">
    <source>
        <dbReference type="ARBA" id="ARBA00022806"/>
    </source>
</evidence>
<keyword evidence="8" id="KW-0238">DNA-binding</keyword>
<dbReference type="EMBL" id="FQUM01000002">
    <property type="protein sequence ID" value="SHE73995.1"/>
    <property type="molecule type" value="Genomic_DNA"/>
</dbReference>
<dbReference type="InterPro" id="IPR027417">
    <property type="entry name" value="P-loop_NTPase"/>
</dbReference>
<dbReference type="PROSITE" id="PS51194">
    <property type="entry name" value="HELICASE_CTER"/>
    <property type="match status" value="1"/>
</dbReference>
<evidence type="ECO:0000256" key="10">
    <source>
        <dbReference type="ARBA" id="ARBA00023204"/>
    </source>
</evidence>
<dbReference type="InterPro" id="IPR012340">
    <property type="entry name" value="NA-bd_OB-fold"/>
</dbReference>
<dbReference type="InterPro" id="IPR047112">
    <property type="entry name" value="RecG/Mfd"/>
</dbReference>
<organism evidence="18 19">
    <name type="scientific">Mariniphaga anaerophila</name>
    <dbReference type="NCBI Taxonomy" id="1484053"/>
    <lineage>
        <taxon>Bacteria</taxon>
        <taxon>Pseudomonadati</taxon>
        <taxon>Bacteroidota</taxon>
        <taxon>Bacteroidia</taxon>
        <taxon>Marinilabiliales</taxon>
        <taxon>Prolixibacteraceae</taxon>
        <taxon>Mariniphaga</taxon>
    </lineage>
</organism>
<keyword evidence="7 15" id="KW-0067">ATP-binding</keyword>
<keyword evidence="11" id="KW-0413">Isomerase</keyword>
<evidence type="ECO:0000256" key="12">
    <source>
        <dbReference type="ARBA" id="ARBA00034617"/>
    </source>
</evidence>
<dbReference type="GO" id="GO:0016887">
    <property type="term" value="F:ATP hydrolysis activity"/>
    <property type="evidence" value="ECO:0007669"/>
    <property type="project" value="RHEA"/>
</dbReference>
<dbReference type="NCBIfam" id="NF008165">
    <property type="entry name" value="PRK10917.1-3"/>
    <property type="match status" value="1"/>
</dbReference>
<dbReference type="NCBIfam" id="NF008168">
    <property type="entry name" value="PRK10917.2-2"/>
    <property type="match status" value="1"/>
</dbReference>
<dbReference type="SUPFAM" id="SSF50249">
    <property type="entry name" value="Nucleic acid-binding proteins"/>
    <property type="match status" value="1"/>
</dbReference>
<keyword evidence="5 15" id="KW-0378">Hydrolase</keyword>
<dbReference type="InterPro" id="IPR045562">
    <property type="entry name" value="RecG_dom3_C"/>
</dbReference>
<dbReference type="SUPFAM" id="SSF52540">
    <property type="entry name" value="P-loop containing nucleoside triphosphate hydrolases"/>
    <property type="match status" value="2"/>
</dbReference>
<dbReference type="GO" id="GO:0043138">
    <property type="term" value="F:3'-5' DNA helicase activity"/>
    <property type="evidence" value="ECO:0007669"/>
    <property type="project" value="UniProtKB-EC"/>
</dbReference>
<dbReference type="GO" id="GO:0006281">
    <property type="term" value="P:DNA repair"/>
    <property type="evidence" value="ECO:0007669"/>
    <property type="project" value="UniProtKB-UniRule"/>
</dbReference>
<dbReference type="RefSeq" id="WP_072999328.1">
    <property type="nucleotide sequence ID" value="NZ_FQUM01000002.1"/>
</dbReference>
<dbReference type="CDD" id="cd04488">
    <property type="entry name" value="RecG_wedge_OBF"/>
    <property type="match status" value="1"/>
</dbReference>
<dbReference type="Pfam" id="PF17191">
    <property type="entry name" value="RecG_wedge"/>
    <property type="match status" value="1"/>
</dbReference>
<dbReference type="STRING" id="1484053.SAMN05444274_102250"/>
<accession>A0A1M4VYL5</accession>
<dbReference type="EC" id="5.6.2.4" evidence="13 15"/>
<dbReference type="AlphaFoldDB" id="A0A1M4VYL5"/>
<dbReference type="Gene3D" id="2.40.50.140">
    <property type="entry name" value="Nucleic acid-binding proteins"/>
    <property type="match status" value="1"/>
</dbReference>
<dbReference type="InterPro" id="IPR033454">
    <property type="entry name" value="RecG_wedge"/>
</dbReference>
<proteinExistence type="inferred from homology"/>
<evidence type="ECO:0000256" key="15">
    <source>
        <dbReference type="RuleBase" id="RU363016"/>
    </source>
</evidence>
<evidence type="ECO:0000259" key="17">
    <source>
        <dbReference type="PROSITE" id="PS51194"/>
    </source>
</evidence>
<dbReference type="InterPro" id="IPR014001">
    <property type="entry name" value="Helicase_ATP-bd"/>
</dbReference>
<dbReference type="SMART" id="SM00487">
    <property type="entry name" value="DEXDc"/>
    <property type="match status" value="1"/>
</dbReference>
<evidence type="ECO:0000256" key="2">
    <source>
        <dbReference type="ARBA" id="ARBA00017846"/>
    </source>
</evidence>
<dbReference type="OrthoDB" id="9804325at2"/>
<keyword evidence="6 15" id="KW-0347">Helicase</keyword>
<feature type="domain" description="Helicase ATP-binding" evidence="16">
    <location>
        <begin position="284"/>
        <end position="447"/>
    </location>
</feature>
<dbReference type="PANTHER" id="PTHR47964:SF1">
    <property type="entry name" value="ATP-DEPENDENT DNA HELICASE HOMOLOG RECG, CHLOROPLASTIC"/>
    <property type="match status" value="1"/>
</dbReference>
<evidence type="ECO:0000256" key="4">
    <source>
        <dbReference type="ARBA" id="ARBA00022763"/>
    </source>
</evidence>
<dbReference type="InterPro" id="IPR001650">
    <property type="entry name" value="Helicase_C-like"/>
</dbReference>
<evidence type="ECO:0000256" key="5">
    <source>
        <dbReference type="ARBA" id="ARBA00022801"/>
    </source>
</evidence>
<dbReference type="GO" id="GO:0003677">
    <property type="term" value="F:DNA binding"/>
    <property type="evidence" value="ECO:0007669"/>
    <property type="project" value="UniProtKB-KW"/>
</dbReference>
<dbReference type="InterPro" id="IPR004609">
    <property type="entry name" value="ATP-dep_DNA_helicase_RecG"/>
</dbReference>
<sequence>MAVFLDQDIKFLPGVGPKRAELLAKELKIKTFGDLVYYFPYKYIDRTKFHKISEVHAQMPYIQIKGKIRSMETVGTGHKQRLTARFYDDSGSLELVWFQGVKWQKEHLVLNKDYIVFGKPSEFSGHINVVHPDMETEEEKQLKPSGLFQAFYVTSENMKKKYLHSKIINKFQLTLIQLGKGKIRETLPAHIINRLKLVSLEEALTIIHKPENTTDLRNARFRLKFEELFIIQLKILALKHNRENKFKGFRFAEVGFSFNKFYNDFLPFELTNAQKKVLKEIRRDVNRNVQMNRLLQGDVGSGKTLVALMTMLLALDNGYQSCLMAPTEILAQQHFQSISNFLSGMGIKVGLLTGSTKTKERKVLHKALEEGQMQILIGTHALIEDTVVFQNLGLVVIDEQHRFGVAQRAKLWQKNDLIPPHVLVMTATPIPRTLAMTVYGDLDVSVIDELPPGRKPIETHHFFENRRKQLNNFLQQQMEKGRQIYIVYPLITESEKMDLKNLEEGFRQISEAFPDVKVGMVHGRMKPAEKENAMQQFKQGETRIMVATTVIEVGVDVPNASVMVIESAERFGLSQLHQLRGRVGRGAEQSYCILMSSYKISTESRKRLATMVRTNDGFEIAEVDMKLRGPGDLEGTQQSGVGFDLKIANLGKDGEILKLARDVAQDILAGDPFLQKEENRELLTTLKATKHTEFDWSSIS</sequence>
<evidence type="ECO:0000256" key="3">
    <source>
        <dbReference type="ARBA" id="ARBA00022741"/>
    </source>
</evidence>
<dbReference type="GO" id="GO:0006310">
    <property type="term" value="P:DNA recombination"/>
    <property type="evidence" value="ECO:0007669"/>
    <property type="project" value="UniProtKB-UniRule"/>
</dbReference>
<dbReference type="CDD" id="cd17992">
    <property type="entry name" value="DEXHc_RecG"/>
    <property type="match status" value="1"/>
</dbReference>
<dbReference type="PROSITE" id="PS51192">
    <property type="entry name" value="HELICASE_ATP_BIND_1"/>
    <property type="match status" value="1"/>
</dbReference>
<evidence type="ECO:0000256" key="9">
    <source>
        <dbReference type="ARBA" id="ARBA00023172"/>
    </source>
</evidence>
<evidence type="ECO:0000256" key="11">
    <source>
        <dbReference type="ARBA" id="ARBA00023235"/>
    </source>
</evidence>
<dbReference type="NCBIfam" id="TIGR00643">
    <property type="entry name" value="recG"/>
    <property type="match status" value="1"/>
</dbReference>
<keyword evidence="9 15" id="KW-0233">DNA recombination</keyword>
<evidence type="ECO:0000256" key="13">
    <source>
        <dbReference type="ARBA" id="ARBA00034808"/>
    </source>
</evidence>
<evidence type="ECO:0000313" key="19">
    <source>
        <dbReference type="Proteomes" id="UP000184164"/>
    </source>
</evidence>
<dbReference type="Proteomes" id="UP000184164">
    <property type="component" value="Unassembled WGS sequence"/>
</dbReference>
<dbReference type="PANTHER" id="PTHR47964">
    <property type="entry name" value="ATP-DEPENDENT DNA HELICASE HOMOLOG RECG, CHLOROPLASTIC"/>
    <property type="match status" value="1"/>
</dbReference>
<keyword evidence="3 15" id="KW-0547">Nucleotide-binding</keyword>
<dbReference type="Pfam" id="PF00270">
    <property type="entry name" value="DEAD"/>
    <property type="match status" value="1"/>
</dbReference>
<comment type="catalytic activity">
    <reaction evidence="12 15">
        <text>Couples ATP hydrolysis with the unwinding of duplex DNA by translocating in the 3'-5' direction.</text>
        <dbReference type="EC" id="5.6.2.4"/>
    </reaction>
</comment>
<keyword evidence="19" id="KW-1185">Reference proteome</keyword>
<dbReference type="GO" id="GO:0005524">
    <property type="term" value="F:ATP binding"/>
    <property type="evidence" value="ECO:0007669"/>
    <property type="project" value="UniProtKB-KW"/>
</dbReference>
<feature type="domain" description="Helicase C-terminal" evidence="17">
    <location>
        <begin position="469"/>
        <end position="631"/>
    </location>
</feature>
<comment type="catalytic activity">
    <reaction evidence="14 15">
        <text>ATP + H2O = ADP + phosphate + H(+)</text>
        <dbReference type="Rhea" id="RHEA:13065"/>
        <dbReference type="ChEBI" id="CHEBI:15377"/>
        <dbReference type="ChEBI" id="CHEBI:15378"/>
        <dbReference type="ChEBI" id="CHEBI:30616"/>
        <dbReference type="ChEBI" id="CHEBI:43474"/>
        <dbReference type="ChEBI" id="CHEBI:456216"/>
        <dbReference type="EC" id="5.6.2.4"/>
    </reaction>
</comment>
<evidence type="ECO:0000256" key="1">
    <source>
        <dbReference type="ARBA" id="ARBA00007504"/>
    </source>
</evidence>
<name>A0A1M4VYL5_9BACT</name>
<keyword evidence="10 15" id="KW-0234">DNA repair</keyword>
<dbReference type="SMART" id="SM00490">
    <property type="entry name" value="HELICc"/>
    <property type="match status" value="2"/>
</dbReference>
<dbReference type="Gene3D" id="3.40.50.300">
    <property type="entry name" value="P-loop containing nucleotide triphosphate hydrolases"/>
    <property type="match status" value="2"/>
</dbReference>
<dbReference type="Pfam" id="PF00271">
    <property type="entry name" value="Helicase_C"/>
    <property type="match status" value="1"/>
</dbReference>
<dbReference type="Pfam" id="PF19833">
    <property type="entry name" value="RecG_dom3_C"/>
    <property type="match status" value="1"/>
</dbReference>
<reference evidence="18 19" key="1">
    <citation type="submission" date="2016-11" db="EMBL/GenBank/DDBJ databases">
        <authorList>
            <person name="Jaros S."/>
            <person name="Januszkiewicz K."/>
            <person name="Wedrychowicz H."/>
        </authorList>
    </citation>
    <scope>NUCLEOTIDE SEQUENCE [LARGE SCALE GENOMIC DNA]</scope>
    <source>
        <strain evidence="18 19">DSM 26910</strain>
    </source>
</reference>
<evidence type="ECO:0000256" key="7">
    <source>
        <dbReference type="ARBA" id="ARBA00022840"/>
    </source>
</evidence>
<comment type="function">
    <text evidence="15">Plays a critical role in recombination and DNA repair. Helps process Holliday junction intermediates to mature products by catalyzing branch migration. Has replication fork regression activity, unwinds stalled or blocked replication forks to make a HJ that can be resolved. Has a DNA unwinding activity characteristic of a DNA helicase with 3'-5' polarity.</text>
</comment>
<dbReference type="InterPro" id="IPR011545">
    <property type="entry name" value="DEAD/DEAH_box_helicase_dom"/>
</dbReference>
<evidence type="ECO:0000256" key="14">
    <source>
        <dbReference type="ARBA" id="ARBA00048988"/>
    </source>
</evidence>
<evidence type="ECO:0000259" key="16">
    <source>
        <dbReference type="PROSITE" id="PS51192"/>
    </source>
</evidence>
<comment type="similarity">
    <text evidence="1 15">Belongs to the helicase family. RecG subfamily.</text>
</comment>
<evidence type="ECO:0000313" key="18">
    <source>
        <dbReference type="EMBL" id="SHE73995.1"/>
    </source>
</evidence>